<dbReference type="Proteomes" id="UP000070687">
    <property type="component" value="Unassembled WGS sequence"/>
</dbReference>
<gene>
    <name evidence="1" type="ORF">HMPREF3208_01376</name>
</gene>
<proteinExistence type="predicted"/>
<reference evidence="1 2" key="1">
    <citation type="submission" date="2016-01" db="EMBL/GenBank/DDBJ databases">
        <authorList>
            <person name="Oliw E.H."/>
        </authorList>
    </citation>
    <scope>NUCLEOTIDE SEQUENCE [LARGE SCALE GENOMIC DNA]</scope>
    <source>
        <strain evidence="1 2">PSS_7772B</strain>
    </source>
</reference>
<comment type="caution">
    <text evidence="1">The sequence shown here is derived from an EMBL/GenBank/DDBJ whole genome shotgun (WGS) entry which is preliminary data.</text>
</comment>
<evidence type="ECO:0000313" key="2">
    <source>
        <dbReference type="Proteomes" id="UP000070687"/>
    </source>
</evidence>
<sequence>MFRKKSGSCKQRLRNETTLRWRRSGDAKKSVHYGNQQTANLQNHLVRDLVQELSHKITMSFS</sequence>
<protein>
    <submittedName>
        <fullName evidence="1">Uncharacterized protein</fullName>
    </submittedName>
</protein>
<name>A0A133NQ50_GARVA</name>
<accession>A0A133NQ50</accession>
<organism evidence="1 2">
    <name type="scientific">Gardnerella vaginalis</name>
    <dbReference type="NCBI Taxonomy" id="2702"/>
    <lineage>
        <taxon>Bacteria</taxon>
        <taxon>Bacillati</taxon>
        <taxon>Actinomycetota</taxon>
        <taxon>Actinomycetes</taxon>
        <taxon>Bifidobacteriales</taxon>
        <taxon>Bifidobacteriaceae</taxon>
        <taxon>Gardnerella</taxon>
    </lineage>
</organism>
<dbReference type="EMBL" id="LRQB01000094">
    <property type="protein sequence ID" value="KXA18409.1"/>
    <property type="molecule type" value="Genomic_DNA"/>
</dbReference>
<dbReference type="PATRIC" id="fig|2702.100.peg.1362"/>
<dbReference type="AlphaFoldDB" id="A0A133NQ50"/>
<evidence type="ECO:0000313" key="1">
    <source>
        <dbReference type="EMBL" id="KXA18409.1"/>
    </source>
</evidence>